<dbReference type="InterPro" id="IPR003123">
    <property type="entry name" value="VPS9"/>
</dbReference>
<dbReference type="PANTHER" id="PTHR24170">
    <property type="entry name" value="ANKYRIN REPEAT DOMAIN-CONTAINING PROTEIN 27"/>
    <property type="match status" value="1"/>
</dbReference>
<dbReference type="OrthoDB" id="7464126at2759"/>
<feature type="domain" description="VPS9" evidence="2">
    <location>
        <begin position="280"/>
        <end position="426"/>
    </location>
</feature>
<dbReference type="GO" id="GO:0000149">
    <property type="term" value="F:SNARE binding"/>
    <property type="evidence" value="ECO:0007669"/>
    <property type="project" value="TreeGrafter"/>
</dbReference>
<dbReference type="AlphaFoldDB" id="A0A1G4IXH3"/>
<dbReference type="SUPFAM" id="SSF48403">
    <property type="entry name" value="Ankyrin repeat"/>
    <property type="match status" value="1"/>
</dbReference>
<dbReference type="STRING" id="1230905.A0A1G4IXH3"/>
<gene>
    <name evidence="3" type="ORF">LAMI_0B07910G</name>
</gene>
<dbReference type="Pfam" id="PF02204">
    <property type="entry name" value="VPS9"/>
    <property type="match status" value="1"/>
</dbReference>
<comment type="similarity">
    <text evidence="1">Belongs to the UPF0507 family.</text>
</comment>
<dbReference type="InterPro" id="IPR051248">
    <property type="entry name" value="UPF0507/Ank_repeat_27"/>
</dbReference>
<dbReference type="GO" id="GO:0045022">
    <property type="term" value="P:early endosome to late endosome transport"/>
    <property type="evidence" value="ECO:0007669"/>
    <property type="project" value="TreeGrafter"/>
</dbReference>
<sequence length="1094" mass="125237">MPYFLPTLLNPLINAVFNCPTPLTSSLKKVFSTLEDKKFILVVPSVEVLSKYEDLESGVSLQDLCYDYDFVASHILVLEKGQLSQPEEFKTLNNKTLSIRNQGEVIMTGEGFDARRRFPIKLVELFTNFNDYLGKDGKYPLLHVEHPLVGRAVVKEEWHCLEMRNGSRSRKTLLIDAATQQRSNFDRTLQLHPALGDRFNDLFKAQRIKIGYQKRDPSDLINCFQEFQTEAFDIFQSMSSFSSFSNLEQLVYTYVEVNLYTDFWLQLTGAFKKEEIEDIASFDALANISINQVPSFLYPADTKDFDLRFVVQAERNITAATTSFKRMQIANSHAEKSDILVETMQSLTKTLLIGNKSIAFDADALVSMMIVVICRSKVKNLKAHLFYLQQFSREAHTVNFGILAYGISTLEAVLMYFHKPDRVQTFEKMCRRNKSFWKILEDTGESANFLDSYEDLLRIRSAQGQSVLAFCIQNGNFDSFLYILESHEDLFPLEDILHDKTLENLTLMVLCLQSGNSFICDTFFDLLSVSCTTEELALFLNCRDDNFRTSGHYMMHAPQLLRRLGPLLDWAAKDLNGHTPLFALFRSYDHSDYDSMVSDAYFAAFEWYSSRKQEFKVCDHMDYKGNTLLHVLKSNVSLLLDLPTSNVNTVNRKGLSPLMVYARYNRTKNISAIMQDGRLLFDQMQVPPCLNVYDFVRNPDVLEKVCRAAARRSEYLLVVAHCLKYEAKEWYVCFTVRDGNDNTLMRYSLKVVKDFLVEFGEAYPMSFLPIQSVLVGLKGLSKTRIAIANRLEIHEFLGILSEVLTAICRESHCFNAFVENPSKLSASILKSSPTSLKRSSSRVEFTGDDAAAIIRPEAISSIQTFLKFNANEFKTVKALLVVLRKLAIFKNLKSEDIKNAFHLFLNSSKAVGFPEILKSTVYDKQIDGLKAALPFVRLISSVEFSISCLETLLSNINSVLEKKVIKWWHLYGEYVHLRSEYNKNFPNAIKPQVNTRNGGIFGSYIETKRIKLEDALSQKLQSCLQHLHTLSDTIGHEHELLAEQISKFLEFEGDFWKDGIIINFAKESIKLLRLTTGIVEETLCDFRKLKNKHL</sequence>
<dbReference type="EMBL" id="LT598464">
    <property type="protein sequence ID" value="SCU81843.1"/>
    <property type="molecule type" value="Genomic_DNA"/>
</dbReference>
<dbReference type="SUPFAM" id="SSF109993">
    <property type="entry name" value="VPS9 domain"/>
    <property type="match status" value="1"/>
</dbReference>
<dbReference type="Gene3D" id="1.25.40.20">
    <property type="entry name" value="Ankyrin repeat-containing domain"/>
    <property type="match status" value="1"/>
</dbReference>
<protein>
    <submittedName>
        <fullName evidence="3">LAMI_0B07910g1_1</fullName>
    </submittedName>
</protein>
<keyword evidence="4" id="KW-1185">Reference proteome</keyword>
<evidence type="ECO:0000313" key="4">
    <source>
        <dbReference type="Proteomes" id="UP000191024"/>
    </source>
</evidence>
<evidence type="ECO:0000259" key="2">
    <source>
        <dbReference type="PROSITE" id="PS51205"/>
    </source>
</evidence>
<dbReference type="GO" id="GO:0097422">
    <property type="term" value="C:tubular endosome"/>
    <property type="evidence" value="ECO:0007669"/>
    <property type="project" value="TreeGrafter"/>
</dbReference>
<proteinExistence type="inferred from homology"/>
<dbReference type="PANTHER" id="PTHR24170:SF1">
    <property type="entry name" value="DOMAIN PROTEIN, PUTATIVE (AFU_ORTHOLOGUE AFUA_1G09870)-RELATED"/>
    <property type="match status" value="1"/>
</dbReference>
<dbReference type="GO" id="GO:0005085">
    <property type="term" value="F:guanyl-nucleotide exchange factor activity"/>
    <property type="evidence" value="ECO:0007669"/>
    <property type="project" value="TreeGrafter"/>
</dbReference>
<reference evidence="3 4" key="1">
    <citation type="submission" date="2016-03" db="EMBL/GenBank/DDBJ databases">
        <authorList>
            <person name="Devillers H."/>
        </authorList>
    </citation>
    <scope>NUCLEOTIDE SEQUENCE [LARGE SCALE GENOMIC DNA]</scope>
    <source>
        <strain evidence="3">CBS 11717</strain>
    </source>
</reference>
<evidence type="ECO:0000313" key="3">
    <source>
        <dbReference type="EMBL" id="SCU81843.1"/>
    </source>
</evidence>
<dbReference type="GO" id="GO:0005769">
    <property type="term" value="C:early endosome"/>
    <property type="evidence" value="ECO:0007669"/>
    <property type="project" value="TreeGrafter"/>
</dbReference>
<organism evidence="3 4">
    <name type="scientific">Lachancea mirantina</name>
    <dbReference type="NCBI Taxonomy" id="1230905"/>
    <lineage>
        <taxon>Eukaryota</taxon>
        <taxon>Fungi</taxon>
        <taxon>Dikarya</taxon>
        <taxon>Ascomycota</taxon>
        <taxon>Saccharomycotina</taxon>
        <taxon>Saccharomycetes</taxon>
        <taxon>Saccharomycetales</taxon>
        <taxon>Saccharomycetaceae</taxon>
        <taxon>Lachancea</taxon>
    </lineage>
</organism>
<dbReference type="Proteomes" id="UP000191024">
    <property type="component" value="Chromosome B"/>
</dbReference>
<dbReference type="GO" id="GO:0005886">
    <property type="term" value="C:plasma membrane"/>
    <property type="evidence" value="ECO:0007669"/>
    <property type="project" value="TreeGrafter"/>
</dbReference>
<dbReference type="InterPro" id="IPR037191">
    <property type="entry name" value="VPS9_dom_sf"/>
</dbReference>
<name>A0A1G4IXH3_9SACH</name>
<dbReference type="GO" id="GO:0030133">
    <property type="term" value="C:transport vesicle"/>
    <property type="evidence" value="ECO:0007669"/>
    <property type="project" value="TreeGrafter"/>
</dbReference>
<dbReference type="Gene3D" id="1.20.1050.80">
    <property type="entry name" value="VPS9 domain"/>
    <property type="match status" value="1"/>
</dbReference>
<accession>A0A1G4IXH3</accession>
<evidence type="ECO:0000256" key="1">
    <source>
        <dbReference type="ARBA" id="ARBA00007428"/>
    </source>
</evidence>
<dbReference type="InterPro" id="IPR036770">
    <property type="entry name" value="Ankyrin_rpt-contain_sf"/>
</dbReference>
<dbReference type="GO" id="GO:0005770">
    <property type="term" value="C:late endosome"/>
    <property type="evidence" value="ECO:0007669"/>
    <property type="project" value="TreeGrafter"/>
</dbReference>
<dbReference type="PROSITE" id="PS51205">
    <property type="entry name" value="VPS9"/>
    <property type="match status" value="1"/>
</dbReference>